<dbReference type="SUPFAM" id="SSF81296">
    <property type="entry name" value="E set domains"/>
    <property type="match status" value="1"/>
</dbReference>
<dbReference type="InterPro" id="IPR017868">
    <property type="entry name" value="Filamin/ABP280_repeat-like"/>
</dbReference>
<feature type="region of interest" description="Disordered" evidence="16">
    <location>
        <begin position="806"/>
        <end position="844"/>
    </location>
</feature>
<feature type="region of interest" description="Disordered" evidence="16">
    <location>
        <begin position="2431"/>
        <end position="2451"/>
    </location>
</feature>
<dbReference type="SUPFAM" id="SSF49785">
    <property type="entry name" value="Galactose-binding domain-like"/>
    <property type="match status" value="1"/>
</dbReference>
<evidence type="ECO:0000256" key="12">
    <source>
        <dbReference type="ARBA" id="ARBA00023273"/>
    </source>
</evidence>
<evidence type="ECO:0000256" key="11">
    <source>
        <dbReference type="ARBA" id="ARBA00022833"/>
    </source>
</evidence>
<keyword evidence="12" id="KW-0966">Cell projection</keyword>
<feature type="compositionally biased region" description="Polar residues" evidence="16">
    <location>
        <begin position="2847"/>
        <end position="2859"/>
    </location>
</feature>
<feature type="compositionally biased region" description="Polar residues" evidence="16">
    <location>
        <begin position="2822"/>
        <end position="2840"/>
    </location>
</feature>
<dbReference type="InterPro" id="IPR013083">
    <property type="entry name" value="Znf_RING/FYVE/PHD"/>
</dbReference>
<feature type="compositionally biased region" description="Low complexity" evidence="16">
    <location>
        <begin position="820"/>
        <end position="830"/>
    </location>
</feature>
<keyword evidence="11" id="KW-0862">Zinc</keyword>
<dbReference type="InterPro" id="IPR008979">
    <property type="entry name" value="Galactose-bd-like_sf"/>
</dbReference>
<dbReference type="EC" id="2.3.2.33" evidence="5"/>
<dbReference type="Proteomes" id="UP001652700">
    <property type="component" value="Unplaced"/>
</dbReference>
<keyword evidence="10" id="KW-0833">Ubl conjugation pathway</keyword>
<feature type="compositionally biased region" description="Low complexity" evidence="16">
    <location>
        <begin position="2775"/>
        <end position="2785"/>
    </location>
</feature>
<name>A0ABM5KWP6_DIAVI</name>
<dbReference type="InterPro" id="IPR001841">
    <property type="entry name" value="Znf_RING"/>
</dbReference>
<dbReference type="InterPro" id="IPR000408">
    <property type="entry name" value="Reg_chr_condens"/>
</dbReference>
<dbReference type="PROSITE" id="PS50012">
    <property type="entry name" value="RCC1_3"/>
    <property type="match status" value="1"/>
</dbReference>
<evidence type="ECO:0000256" key="3">
    <source>
        <dbReference type="ARBA" id="ARBA00004906"/>
    </source>
</evidence>
<evidence type="ECO:0000256" key="4">
    <source>
        <dbReference type="ARBA" id="ARBA00005415"/>
    </source>
</evidence>
<feature type="compositionally biased region" description="Polar residues" evidence="16">
    <location>
        <begin position="2894"/>
        <end position="2918"/>
    </location>
</feature>
<feature type="region of interest" description="Disordered" evidence="16">
    <location>
        <begin position="3871"/>
        <end position="3893"/>
    </location>
</feature>
<feature type="compositionally biased region" description="Polar residues" evidence="16">
    <location>
        <begin position="3871"/>
        <end position="3888"/>
    </location>
</feature>
<dbReference type="CDD" id="cd19799">
    <property type="entry name" value="Bbox2_MYCBP2"/>
    <property type="match status" value="1"/>
</dbReference>
<dbReference type="Pfam" id="PF13540">
    <property type="entry name" value="RCC1_2"/>
    <property type="match status" value="2"/>
</dbReference>
<feature type="region of interest" description="Disordered" evidence="16">
    <location>
        <begin position="2819"/>
        <end position="2930"/>
    </location>
</feature>
<reference evidence="19" key="1">
    <citation type="submission" date="2025-05" db="UniProtKB">
        <authorList>
            <consortium name="EnsemblMetazoa"/>
        </authorList>
    </citation>
    <scope>IDENTIFICATION</scope>
</reference>
<evidence type="ECO:0000259" key="17">
    <source>
        <dbReference type="PROSITE" id="PS50089"/>
    </source>
</evidence>
<dbReference type="CDD" id="cd16463">
    <property type="entry name" value="RING-H2_PHR"/>
    <property type="match status" value="1"/>
</dbReference>
<accession>A0ABM5KWP6</accession>
<feature type="compositionally biased region" description="Basic and acidic residues" evidence="16">
    <location>
        <begin position="2727"/>
        <end position="2736"/>
    </location>
</feature>
<dbReference type="InterPro" id="IPR012983">
    <property type="entry name" value="PHR"/>
</dbReference>
<keyword evidence="7" id="KW-0479">Metal-binding</keyword>
<evidence type="ECO:0000256" key="16">
    <source>
        <dbReference type="SAM" id="MobiDB-lite"/>
    </source>
</evidence>
<sequence length="4625" mass="510955">MLPDPEDFNNIFHEAYKVLPEHAKKRLEWKRLKKKSVKARYKQKNKFDSQCENDLQLAPEIELPGNASAFAVFASIRLAVLDRWMKQASQEYLNSSCSAPSQDQSEIESDTEDNSQSTCYTAIKVSKIVGLGLRSVFELIKESRITHPVLCTKALTALLDVLQGQAPEALKCEPPDVIDSLFELLLDLATLHGPESFVPNDGSHFTAVACACLLSLVVVKGDTGKYLSASAALLMCPRALSLQNIQMPAVLSSLQKSVHGVLLGKTIRPDWITHGVPNVAKINSFHVKFPSELNTSQIKVKSLAYDGQYLYLFTSKGLLKVGSGYGGTLKGYVVLWKPDFYPNESGSLVFCNGNLYLKLIGRRGGEFLIVERSNLLISGSVPLHNRDSSATVVFSDGDYLGVISPAKDDGFVVRMLNQNISPASLVSELPLKLARKCVDVFGVSSFDEENGTYTVNTGSEEEIITICTGKEFGLIRTITGKVLYCGKSSALGIKQSGVRTGKWSELIITKAPKINQVAIGHDGLHAVLLTDDGSVFFTGTARRGEDGDQNKIRRQPKPVKPKKMIKVDGQHIVYVACNNGTTALINKEGELLMFGKDTTHADPVTGIVGLLKGEFVTQVALGKAHAVTLTNKGHIYTFGINNKFQCGREFNMAKEENSSNVVAMDTCGVQEEQDLIDEIQSENQKESENIPGVSDLNMGESHNICPPGMHAWHDDMCMICTVCRECTGYSISCLSSISADRNPGQECGCGEGDSGCSICGCCRICAREVVDNSELADLAGMMRLDLIFREKAVIPPRQRTKLQEQLQSRLEERKNKSKKSVQSCSKQSLKAKSSRPAINSSTAHRLNNSVRQNNVLQSVKEQQGSDVERDAARISCLPPSKLTLPSDSPVIQISCGLHHSIVLLQNGQVYTFGSNLNGQLGCGDILTKSSVQLIRLPCSAIQVAAGSNHSVVLTSKGEVYTFGNAQKGQLGRTPNNVSSQDVTQPGNSSSSRFSNPRTPWYSFPGLIPNIGPRHGRRATWVGASGDQTFLKLDESLINSVSISKSTVTANKCSIVLLPNEEETAKNFKCLVINKRDGNCNSFKSADQVDFSNKIVCMDPIYNVLWSYSVMNNEFTAYNVIAAELQTLKNVNKPEGKYLSEIRNIKDAKNVDRNMQLSSILSPELALPVTTNCYVTRFQAAINLLCCLDILTMSHDLQITAINETVDERCQMTGKQYSKEDFQAVNRFESHGGGWGYSGHSIEAIRFMADTDILLGGFGLFGGRGEYTAKLKLLDIGPEGGEQEIDGELLAETEEIPYECGPRQKFPILFDEPVSLQAHRWYVAWCRISGPSSDCGSSGQTMVTTEDQILFYFKSSKKSNNGTDVNAGQIPQLLYKIVTPDNQSSPRQSDISEPIHILSKDFSRTVTRECFQSLLSLLQWSWNTFKWGIVEGHNHKVSYTSLELERLVYISRASLRLICTYTNEIYPRHINKKMSLENVQLAECIGEVRTLLKQILSDNIPIVMQNKKSSRSNTMSISLMNNVLDECHNTFVSCFHAFYPTAHLKWTCLCDLLSECNKDNGQHIYNNSQRLLSAVLCALCAPTVRLRSTFPLIGQSICSESSLHRGLSPSDNTGLPMMSNSDSHHYPILVEQMSYKSQVESTSSNISWQWCDVLECLITLASNPVVRSLHKSTTLSSSDLSKFCCHLLARVLAELVHQCSASEEDLQGNYGRILHMTPSRFTRTNQSRTWNTGNGSPDAICFQVDRPGISIIGVGVYGGIGHYEYELELLEDTTSLNTVDCHAHSHRWNSLEVTRGSFGPEDFPPDIIEIKFDRAISVKENIKYAVRLRNHGGRTNNGDGGLNSIKGSDNTIFTFSTCSLSFNGTTLTRGQIPIILYYSNPLESGRAATTKLEQQARIAALSMTSAIIQKASNLLVSAREKAEEVPSAEILSKSCIVTTLLPLVLAHISPLVTSDSKSAVHILNLIQELLPHVAALNLMGTPCGAIKSASNLSTSSNHESLDHKIETTSHHYTLVESEHPYKPATVSNYRVQFPESVKWMSLEFDPACSTVQPEDSLQLFVPAKNCPNDKNQAILIDDGDSPPMPYWPVLHKFSGSLQWPTNSVTLPGNEVLFSLETASDYLKDERLCAYGFKCLVIGYEWPQDNFQNLNELKHLEGELAFLGGMCAASLMKKDILFPLNGDEADVDMEVAENVASDIFSKHGSLLSKGLALSSPPTVQQALDGMLPYSVHSNEKLFLRDFVNCVAGSSGGRLAQWLQPGSRVDPTKCQVVYSREDLRCGWPAIIMVLTRDQYGDMVFVPNMKVEVKAIPIDKKEIGDGDVGRKMRRISQPDLMTYGGLPPPPLHLPYEPTIRDKMCFHSITVMKPFQNYSFEELRYTSPPIKRSGENMLVRSNSDGSYNATWTPASIGCYSILVNIDGYDMEEIFKVEVKEPPQGMTPPNQNLSKKSQHQPSKLRKFVAKNSAGLRIRAHPSLQSEQIGIVHVNGTIAFIDEIHNDDGVWLRLSVETIKQYCNISTTEAWCLQYNQHLGKTLLLPVEEPKTTLDSVRKAPDLQDRHKTPNLNINYQVIKCGASGHNVRSRPSFKATPVGMLALGNRIGISEYTVNSDGCWVKLDKPTKEKYCFSAETEAWSLAVGHNNVLYLGNVSDCEGSPKLTSEDSSRKQKRGFNFSIKSNEANFLFSGSSSIESDELLPTNPFIFGEGVQPEYTKTSKKEKKEGKLSSLPKWFKGDDIKSDSSEPSIAPPVKAHSESSVNGNGITPPDTPKRSQSPRGLISSPKLSSRSSSPVAVPGHSNVLPESSGSIQMCGSTKSMAISPLVSGTGYETSTRRGSNQSDTSAMVSSIPRDISQSPSQATQQRETSPTPSSSSLHTRSGSSPSHMTNSRDYSDMDQSPKKLTQTGTQTSPESGNTIPIKSNFSIGAMGKDEKVSPKLARKDRNIAKIRPKRAISPANLQQLPAGTKLNYGYENVKQAMSPSVAESLRAVFAAFLWHEGIVHDAMACASFLKFHPTLPKQGALVVTRPDIPIDKRQKELSKEEKARQRHSVEVSNAGTYLHIQPSTLESLTRSAANASANRNRKKINEDVIKEGEKYPTDGYGYQTISVLPPALKALVYLWEELTTNCLKAMTQQIASSSPCNVKEKKDNKTEREKNIHLEREIKKYRKKKIPPRNYLEDLGGLSSYLQSSGVETLCELCSDSFPHPVTYHMHQMHPGCGQHAGGKGYNSGGSYCLGWAGNCGDGGIPGSSWYLLCENCREKYMKLGKSGKQTNFRHRSATSKKNIPCKSFTLPIVSSSLEPHIIMKNNAMFLLDLASSAETTMTHQRRPSSSIMPSVSENISPPECCGPFRPPPSFQCLNSFGANFISMDEPAFYNEMLHKHECPDGFGQGPSTSGQRPLSEISISDDLDITKGMRFHRSVSMGTNGIPWSKSGYDGRIIMMRKRNNSSCEIASEGGSSLLCNPSYALQKLIPKRDNPVSAIVRTDTNNEVDNEGLALLERPVLQFLLQQHDLESLHLSMKQALRKAMCRVYAMQALNWLLRSVTQPICLHDLLWWFVTSLTPVEIETEPEDDNHLPRREDELELNICEHPLSDITIAGEAVHPLPSIFHALLQTIADLMVLLPMSSALQQIAVRCWGIRFATSDHSFLHRSQVFSNISKILSRSEEMEDFTVSMHESHQSAIYQVTSVVECLKDLTSTLEIKASSRQAMVGSLTDNSTETFWESGDEDRNKTKSLTIICPQGHHPVLICVHIDNCRDLGNKISSITFYSGQHTDELVKLRTVEVETRLLGGWVSCPLTDFSNNVLRLELKGPDNSVRVRQIRVLGNIEGESLKVGKQYTASTLQQKYCEAETLRVFRLITSQVFGKLLQGEDGQSITNGELPNGSGSVSENVDPNEESNELREHVVGILFSRSKLTHLQKQVIVHIVQAIRKETERVHEEWESNLCTSSGFSNQSQEGTKNSDTYCFEMLSMVLALSGSSVGRNYLSHQTDLLGDILTLLHTGSARVQRQVTSLLRRILPEITPEAFGKVVGVRKLPARDFSIVSVVNKESITNSFDVNQLGILDVFLSVIAKALTLQVKIRGKTGNSGTPKEITTVTLATSIQPRDILGVRWWLRGSVNKKLSEVIINLIKDMAGGKMSECWANITKGAIAENILHLTYLSEEQRIPSSCLRTPTLWLALASLCVLDEDHVERLTSGQWNQPEGQSIQPRPTCCNHDDGETVAVIQCSHCGNLCADCDRYLHLHRKTRHHQRQVCKEEEEAIKVELHEGCGRTKLFWLLALADPRTLKALIEFREGGTRTKAVGMSGVCRFCGTSGNSGLLAIGNVCADHECQEYGRTACSKILNCGHMCGGVIGESKCLPCLHGCSGDSNLRQDSDDMCMVCFTEALSCAPAIQLGCGHVFHLHCCKTVLMKRWAGPRITFSFILCPICKEEIKHETLNDILTPILDLFKDVRRKALMRLEYEGLHTVEAVVTPGARFYSDPASYAMDRYAYYVCYKCKKAYYGGEARCDAEMGENYDPKELVCGACSDVARAQMCPKHGTDFLEYKCRYCCSVAVFFCFGTTHFCNPCHDDFQRVTNLPKNELPLCPAGPRAKQLDGDECPLHVKHPSTGEEFALGCGVCRNAHTF</sequence>
<dbReference type="SUPFAM" id="SSF50985">
    <property type="entry name" value="RCC1/BLIP-II"/>
    <property type="match status" value="1"/>
</dbReference>
<dbReference type="GeneID" id="126889923"/>
<dbReference type="InterPro" id="IPR014756">
    <property type="entry name" value="Ig_E-set"/>
</dbReference>
<dbReference type="PROSITE" id="PS50194">
    <property type="entry name" value="FILAMIN_REPEAT"/>
    <property type="match status" value="1"/>
</dbReference>
<comment type="similarity">
    <text evidence="4">Belongs to the RING-Cys relay (RCR) family.</text>
</comment>
<feature type="repeat" description="RCC1" evidence="15">
    <location>
        <begin position="907"/>
        <end position="956"/>
    </location>
</feature>
<keyword evidence="8" id="KW-0677">Repeat</keyword>
<evidence type="ECO:0000256" key="13">
    <source>
        <dbReference type="PROSITE-ProRule" id="PRU00087"/>
    </source>
</evidence>
<feature type="compositionally biased region" description="Low complexity" evidence="16">
    <location>
        <begin position="2860"/>
        <end position="2878"/>
    </location>
</feature>
<dbReference type="SMART" id="SM01337">
    <property type="entry name" value="APC10"/>
    <property type="match status" value="1"/>
</dbReference>
<keyword evidence="6" id="KW-0808">Transferase</keyword>
<dbReference type="Gene3D" id="2.130.10.30">
    <property type="entry name" value="Regulator of chromosome condensation 1/beta-lactamase-inhibitor protein II"/>
    <property type="match status" value="2"/>
</dbReference>
<evidence type="ECO:0000313" key="20">
    <source>
        <dbReference type="Proteomes" id="UP001652700"/>
    </source>
</evidence>
<protein>
    <recommendedName>
        <fullName evidence="5">RCR-type E3 ubiquitin transferase</fullName>
        <ecNumber evidence="5">2.3.2.33</ecNumber>
    </recommendedName>
</protein>
<dbReference type="Gene3D" id="3.30.40.10">
    <property type="entry name" value="Zinc/RING finger domain, C3HC4 (zinc finger)"/>
    <property type="match status" value="1"/>
</dbReference>
<comment type="catalytic activity">
    <reaction evidence="1">
        <text>[E2 ubiquitin-conjugating enzyme]-S-ubiquitinyl-L-cysteine + [acceptor protein]-L-threonine = [E2 ubiquitin-conjugating enzyme]-L-cysteine + [acceptor protein]-3-O-ubiquitinyl-L-threonine.</text>
        <dbReference type="EC" id="2.3.2.33"/>
    </reaction>
</comment>
<evidence type="ECO:0000256" key="9">
    <source>
        <dbReference type="ARBA" id="ARBA00022771"/>
    </source>
</evidence>
<evidence type="ECO:0000256" key="15">
    <source>
        <dbReference type="PROSITE-ProRule" id="PRU00235"/>
    </source>
</evidence>
<dbReference type="Gene3D" id="2.60.120.260">
    <property type="entry name" value="Galactose-binding domain-like"/>
    <property type="match status" value="1"/>
</dbReference>
<dbReference type="SMART" id="SM00184">
    <property type="entry name" value="RING"/>
    <property type="match status" value="1"/>
</dbReference>
<feature type="domain" description="RING-type" evidence="17">
    <location>
        <begin position="4377"/>
        <end position="4428"/>
    </location>
</feature>
<comment type="pathway">
    <text evidence="3">Protein modification; protein ubiquitination.</text>
</comment>
<evidence type="ECO:0000256" key="7">
    <source>
        <dbReference type="ARBA" id="ARBA00022723"/>
    </source>
</evidence>
<feature type="domain" description="DOC" evidence="18">
    <location>
        <begin position="3667"/>
        <end position="3846"/>
    </location>
</feature>
<dbReference type="PROSITE" id="PS50089">
    <property type="entry name" value="ZF_RING_2"/>
    <property type="match status" value="1"/>
</dbReference>
<evidence type="ECO:0000256" key="1">
    <source>
        <dbReference type="ARBA" id="ARBA00000333"/>
    </source>
</evidence>
<dbReference type="Gene3D" id="2.60.120.820">
    <property type="entry name" value="PHR domain"/>
    <property type="match status" value="2"/>
</dbReference>
<evidence type="ECO:0000259" key="18">
    <source>
        <dbReference type="PROSITE" id="PS51284"/>
    </source>
</evidence>
<evidence type="ECO:0000313" key="19">
    <source>
        <dbReference type="EnsemblMetazoa" id="XP_050514614.1"/>
    </source>
</evidence>
<dbReference type="EnsemblMetazoa" id="XM_050658657.1">
    <property type="protein sequence ID" value="XP_050514614.1"/>
    <property type="gene ID" value="LOC126889923"/>
</dbReference>
<feature type="repeat" description="Filamin" evidence="13">
    <location>
        <begin position="2390"/>
        <end position="2429"/>
    </location>
</feature>
<dbReference type="PRINTS" id="PR00633">
    <property type="entry name" value="RCCNDNSATION"/>
</dbReference>
<organism evidence="19 20">
    <name type="scientific">Diabrotica virgifera virgifera</name>
    <name type="common">western corn rootworm</name>
    <dbReference type="NCBI Taxonomy" id="50390"/>
    <lineage>
        <taxon>Eukaryota</taxon>
        <taxon>Metazoa</taxon>
        <taxon>Ecdysozoa</taxon>
        <taxon>Arthropoda</taxon>
        <taxon>Hexapoda</taxon>
        <taxon>Insecta</taxon>
        <taxon>Pterygota</taxon>
        <taxon>Neoptera</taxon>
        <taxon>Endopterygota</taxon>
        <taxon>Coleoptera</taxon>
        <taxon>Polyphaga</taxon>
        <taxon>Cucujiformia</taxon>
        <taxon>Chrysomeloidea</taxon>
        <taxon>Chrysomelidae</taxon>
        <taxon>Galerucinae</taxon>
        <taxon>Diabroticina</taxon>
        <taxon>Diabroticites</taxon>
        <taxon>Diabrotica</taxon>
    </lineage>
</organism>
<evidence type="ECO:0000256" key="2">
    <source>
        <dbReference type="ARBA" id="ARBA00004489"/>
    </source>
</evidence>
<evidence type="ECO:0000256" key="8">
    <source>
        <dbReference type="ARBA" id="ARBA00022737"/>
    </source>
</evidence>
<proteinExistence type="inferred from homology"/>
<evidence type="ECO:0000256" key="6">
    <source>
        <dbReference type="ARBA" id="ARBA00022679"/>
    </source>
</evidence>
<evidence type="ECO:0000256" key="14">
    <source>
        <dbReference type="PROSITE-ProRule" id="PRU00175"/>
    </source>
</evidence>
<feature type="region of interest" description="Disordered" evidence="16">
    <location>
        <begin position="966"/>
        <end position="997"/>
    </location>
</feature>
<evidence type="ECO:0000256" key="5">
    <source>
        <dbReference type="ARBA" id="ARBA00012249"/>
    </source>
</evidence>
<dbReference type="Pfam" id="PF08005">
    <property type="entry name" value="PHR"/>
    <property type="match status" value="2"/>
</dbReference>
<dbReference type="PANTHER" id="PTHR45943">
    <property type="entry name" value="E3 UBIQUITIN-PROTEIN LIGASE MYCBP2"/>
    <property type="match status" value="1"/>
</dbReference>
<dbReference type="SUPFAM" id="SSF57850">
    <property type="entry name" value="RING/U-box"/>
    <property type="match status" value="1"/>
</dbReference>
<dbReference type="InterPro" id="IPR038648">
    <property type="entry name" value="PHR_sf"/>
</dbReference>
<dbReference type="RefSeq" id="XP_050514614.1">
    <property type="nucleotide sequence ID" value="XM_050658657.1"/>
</dbReference>
<comment type="subcellular location">
    <subcellularLocation>
        <location evidence="2">Cell projection</location>
        <location evidence="2">Axon</location>
    </subcellularLocation>
</comment>
<keyword evidence="9 14" id="KW-0863">Zinc-finger</keyword>
<dbReference type="PROSITE" id="PS51284">
    <property type="entry name" value="DOC"/>
    <property type="match status" value="1"/>
</dbReference>
<dbReference type="InterPro" id="IPR004939">
    <property type="entry name" value="APC_su10/DOC_dom"/>
</dbReference>
<dbReference type="PANTHER" id="PTHR45943:SF1">
    <property type="entry name" value="E3 UBIQUITIN-PROTEIN LIGASE MYCBP2"/>
    <property type="match status" value="1"/>
</dbReference>
<keyword evidence="20" id="KW-1185">Reference proteome</keyword>
<feature type="region of interest" description="Disordered" evidence="16">
    <location>
        <begin position="2727"/>
        <end position="2803"/>
    </location>
</feature>
<dbReference type="PROSITE" id="PS00626">
    <property type="entry name" value="RCC1_2"/>
    <property type="match status" value="2"/>
</dbReference>
<dbReference type="InterPro" id="IPR009091">
    <property type="entry name" value="RCC1/BLIP-II"/>
</dbReference>
<evidence type="ECO:0000256" key="10">
    <source>
        <dbReference type="ARBA" id="ARBA00022786"/>
    </source>
</evidence>